<keyword evidence="7" id="KW-0238">DNA-binding</keyword>
<dbReference type="FunFam" id="3.30.160.60:FF:001289">
    <property type="entry name" value="Zinc finger protein 574"/>
    <property type="match status" value="1"/>
</dbReference>
<feature type="domain" description="C2H2-type" evidence="12">
    <location>
        <begin position="581"/>
        <end position="608"/>
    </location>
</feature>
<keyword evidence="8" id="KW-0804">Transcription</keyword>
<feature type="domain" description="C2H2-type" evidence="12">
    <location>
        <begin position="609"/>
        <end position="636"/>
    </location>
</feature>
<dbReference type="InterPro" id="IPR013087">
    <property type="entry name" value="Znf_C2H2_type"/>
</dbReference>
<evidence type="ECO:0000256" key="2">
    <source>
        <dbReference type="ARBA" id="ARBA00022723"/>
    </source>
</evidence>
<keyword evidence="9" id="KW-0539">Nucleus</keyword>
<evidence type="ECO:0000256" key="6">
    <source>
        <dbReference type="ARBA" id="ARBA00023015"/>
    </source>
</evidence>
<dbReference type="Gene3D" id="3.30.160.60">
    <property type="entry name" value="Classic Zinc Finger"/>
    <property type="match status" value="8"/>
</dbReference>
<feature type="compositionally biased region" description="Basic and acidic residues" evidence="11">
    <location>
        <begin position="435"/>
        <end position="445"/>
    </location>
</feature>
<proteinExistence type="predicted"/>
<evidence type="ECO:0000256" key="8">
    <source>
        <dbReference type="ARBA" id="ARBA00023163"/>
    </source>
</evidence>
<feature type="domain" description="C2H2-type" evidence="12">
    <location>
        <begin position="469"/>
        <end position="496"/>
    </location>
</feature>
<dbReference type="Proteomes" id="UP000242188">
    <property type="component" value="Unassembled WGS sequence"/>
</dbReference>
<name>A0A210Q186_MIZYE</name>
<dbReference type="OrthoDB" id="9439903at2759"/>
<evidence type="ECO:0000256" key="9">
    <source>
        <dbReference type="ARBA" id="ARBA00023242"/>
    </source>
</evidence>
<evidence type="ECO:0000256" key="1">
    <source>
        <dbReference type="ARBA" id="ARBA00004123"/>
    </source>
</evidence>
<feature type="compositionally biased region" description="Polar residues" evidence="11">
    <location>
        <begin position="307"/>
        <end position="322"/>
    </location>
</feature>
<dbReference type="GO" id="GO:0008270">
    <property type="term" value="F:zinc ion binding"/>
    <property type="evidence" value="ECO:0007669"/>
    <property type="project" value="UniProtKB-KW"/>
</dbReference>
<feature type="compositionally biased region" description="Low complexity" evidence="11">
    <location>
        <begin position="142"/>
        <end position="154"/>
    </location>
</feature>
<keyword evidence="5" id="KW-0862">Zinc</keyword>
<comment type="subcellular location">
    <subcellularLocation>
        <location evidence="1">Nucleus</location>
    </subcellularLocation>
</comment>
<dbReference type="SMART" id="SM00355">
    <property type="entry name" value="ZnF_C2H2"/>
    <property type="match status" value="8"/>
</dbReference>
<evidence type="ECO:0000256" key="11">
    <source>
        <dbReference type="SAM" id="MobiDB-lite"/>
    </source>
</evidence>
<dbReference type="SUPFAM" id="SSF57667">
    <property type="entry name" value="beta-beta-alpha zinc fingers"/>
    <property type="match status" value="4"/>
</dbReference>
<dbReference type="FunFam" id="3.30.160.60:FF:000064">
    <property type="entry name" value="Early growth response protein 3"/>
    <property type="match status" value="1"/>
</dbReference>
<dbReference type="GO" id="GO:0045944">
    <property type="term" value="P:positive regulation of transcription by RNA polymerase II"/>
    <property type="evidence" value="ECO:0007669"/>
    <property type="project" value="TreeGrafter"/>
</dbReference>
<dbReference type="FunFam" id="3.30.160.60:FF:002343">
    <property type="entry name" value="Zinc finger protein 33A"/>
    <property type="match status" value="1"/>
</dbReference>
<keyword evidence="4 10" id="KW-0863">Zinc-finger</keyword>
<dbReference type="FunFam" id="3.30.160.60:FF:000690">
    <property type="entry name" value="Zinc finger protein 354C"/>
    <property type="match status" value="1"/>
</dbReference>
<evidence type="ECO:0000256" key="10">
    <source>
        <dbReference type="PROSITE-ProRule" id="PRU00042"/>
    </source>
</evidence>
<gene>
    <name evidence="13" type="ORF">KP79_PYT11097</name>
</gene>
<feature type="domain" description="C2H2-type" evidence="12">
    <location>
        <begin position="525"/>
        <end position="552"/>
    </location>
</feature>
<keyword evidence="6" id="KW-0805">Transcription regulation</keyword>
<organism evidence="13 14">
    <name type="scientific">Mizuhopecten yessoensis</name>
    <name type="common">Japanese scallop</name>
    <name type="synonym">Patinopecten yessoensis</name>
    <dbReference type="NCBI Taxonomy" id="6573"/>
    <lineage>
        <taxon>Eukaryota</taxon>
        <taxon>Metazoa</taxon>
        <taxon>Spiralia</taxon>
        <taxon>Lophotrochozoa</taxon>
        <taxon>Mollusca</taxon>
        <taxon>Bivalvia</taxon>
        <taxon>Autobranchia</taxon>
        <taxon>Pteriomorphia</taxon>
        <taxon>Pectinida</taxon>
        <taxon>Pectinoidea</taxon>
        <taxon>Pectinidae</taxon>
        <taxon>Mizuhopecten</taxon>
    </lineage>
</organism>
<evidence type="ECO:0000313" key="13">
    <source>
        <dbReference type="EMBL" id="OWF42487.1"/>
    </source>
</evidence>
<feature type="compositionally biased region" description="Basic and acidic residues" evidence="11">
    <location>
        <begin position="329"/>
        <end position="353"/>
    </location>
</feature>
<evidence type="ECO:0000313" key="14">
    <source>
        <dbReference type="Proteomes" id="UP000242188"/>
    </source>
</evidence>
<feature type="compositionally biased region" description="Basic and acidic residues" evidence="11">
    <location>
        <begin position="56"/>
        <end position="79"/>
    </location>
</feature>
<feature type="domain" description="C2H2-type" evidence="12">
    <location>
        <begin position="497"/>
        <end position="524"/>
    </location>
</feature>
<feature type="region of interest" description="Disordered" evidence="11">
    <location>
        <begin position="47"/>
        <end position="97"/>
    </location>
</feature>
<evidence type="ECO:0000256" key="5">
    <source>
        <dbReference type="ARBA" id="ARBA00022833"/>
    </source>
</evidence>
<evidence type="ECO:0000256" key="7">
    <source>
        <dbReference type="ARBA" id="ARBA00023125"/>
    </source>
</evidence>
<keyword evidence="2" id="KW-0479">Metal-binding</keyword>
<feature type="region of interest" description="Disordered" evidence="11">
    <location>
        <begin position="142"/>
        <end position="176"/>
    </location>
</feature>
<dbReference type="AlphaFoldDB" id="A0A210Q186"/>
<dbReference type="GO" id="GO:0005634">
    <property type="term" value="C:nucleus"/>
    <property type="evidence" value="ECO:0007669"/>
    <property type="project" value="UniProtKB-SubCell"/>
</dbReference>
<dbReference type="GO" id="GO:0003677">
    <property type="term" value="F:DNA binding"/>
    <property type="evidence" value="ECO:0007669"/>
    <property type="project" value="UniProtKB-KW"/>
</dbReference>
<keyword evidence="14" id="KW-1185">Reference proteome</keyword>
<dbReference type="PROSITE" id="PS50157">
    <property type="entry name" value="ZINC_FINGER_C2H2_2"/>
    <property type="match status" value="8"/>
</dbReference>
<reference evidence="13 14" key="1">
    <citation type="journal article" date="2017" name="Nat. Ecol. Evol.">
        <title>Scallop genome provides insights into evolution of bilaterian karyotype and development.</title>
        <authorList>
            <person name="Wang S."/>
            <person name="Zhang J."/>
            <person name="Jiao W."/>
            <person name="Li J."/>
            <person name="Xun X."/>
            <person name="Sun Y."/>
            <person name="Guo X."/>
            <person name="Huan P."/>
            <person name="Dong B."/>
            <person name="Zhang L."/>
            <person name="Hu X."/>
            <person name="Sun X."/>
            <person name="Wang J."/>
            <person name="Zhao C."/>
            <person name="Wang Y."/>
            <person name="Wang D."/>
            <person name="Huang X."/>
            <person name="Wang R."/>
            <person name="Lv J."/>
            <person name="Li Y."/>
            <person name="Zhang Z."/>
            <person name="Liu B."/>
            <person name="Lu W."/>
            <person name="Hui Y."/>
            <person name="Liang J."/>
            <person name="Zhou Z."/>
            <person name="Hou R."/>
            <person name="Li X."/>
            <person name="Liu Y."/>
            <person name="Li H."/>
            <person name="Ning X."/>
            <person name="Lin Y."/>
            <person name="Zhao L."/>
            <person name="Xing Q."/>
            <person name="Dou J."/>
            <person name="Li Y."/>
            <person name="Mao J."/>
            <person name="Guo H."/>
            <person name="Dou H."/>
            <person name="Li T."/>
            <person name="Mu C."/>
            <person name="Jiang W."/>
            <person name="Fu Q."/>
            <person name="Fu X."/>
            <person name="Miao Y."/>
            <person name="Liu J."/>
            <person name="Yu Q."/>
            <person name="Li R."/>
            <person name="Liao H."/>
            <person name="Li X."/>
            <person name="Kong Y."/>
            <person name="Jiang Z."/>
            <person name="Chourrout D."/>
            <person name="Li R."/>
            <person name="Bao Z."/>
        </authorList>
    </citation>
    <scope>NUCLEOTIDE SEQUENCE [LARGE SCALE GENOMIC DNA]</scope>
    <source>
        <strain evidence="13 14">PY_sf001</strain>
    </source>
</reference>
<protein>
    <submittedName>
        <fullName evidence="13">Zinc finger protein 568</fullName>
    </submittedName>
</protein>
<dbReference type="InterPro" id="IPR050688">
    <property type="entry name" value="Zinc_finger/UBP_domain"/>
</dbReference>
<keyword evidence="3" id="KW-0677">Repeat</keyword>
<feature type="region of interest" description="Disordered" evidence="11">
    <location>
        <begin position="429"/>
        <end position="462"/>
    </location>
</feature>
<comment type="caution">
    <text evidence="13">The sequence shown here is derived from an EMBL/GenBank/DDBJ whole genome shotgun (WGS) entry which is preliminary data.</text>
</comment>
<dbReference type="FunFam" id="3.30.160.60:FF:000912">
    <property type="entry name" value="Zinc finger protein 660"/>
    <property type="match status" value="1"/>
</dbReference>
<evidence type="ECO:0000256" key="3">
    <source>
        <dbReference type="ARBA" id="ARBA00022737"/>
    </source>
</evidence>
<dbReference type="Pfam" id="PF00096">
    <property type="entry name" value="zf-C2H2"/>
    <property type="match status" value="7"/>
</dbReference>
<feature type="domain" description="C2H2-type" evidence="12">
    <location>
        <begin position="665"/>
        <end position="692"/>
    </location>
</feature>
<dbReference type="InterPro" id="IPR036236">
    <property type="entry name" value="Znf_C2H2_sf"/>
</dbReference>
<evidence type="ECO:0000259" key="12">
    <source>
        <dbReference type="PROSITE" id="PS50157"/>
    </source>
</evidence>
<feature type="domain" description="C2H2-type" evidence="12">
    <location>
        <begin position="637"/>
        <end position="664"/>
    </location>
</feature>
<dbReference type="PANTHER" id="PTHR24403">
    <property type="entry name" value="ZINC FINGER PROTEIN"/>
    <property type="match status" value="1"/>
</dbReference>
<accession>A0A210Q186</accession>
<dbReference type="PANTHER" id="PTHR24403:SF107">
    <property type="entry name" value="ZINC FINGER PROTEIN 521"/>
    <property type="match status" value="1"/>
</dbReference>
<sequence length="821" mass="92727">MAEKPPKEQDILQLFKSKVEEAVGMVALIPEAQRRQLHDFWNVISNTINPSNESDDLGKSKNEASFRAQDECDNSDHGEASYSIQDKCLPPENTDQEIQANAQSTTTTEEGQLVSSDIQDFLDMVSTTNHVKFPEPLVTSSLSSQTLSETQYTSPGPTPSPGQFRDTTDQEEANADHDIDDQDVTINVLSDTDHFGNKGDIIEIDAHPGAPTKEGLVSILKKEHMETPTEILCEVREDSQTIEIHLPADFSEGEILTPEKLSLLLQGQFESCSLLKEESSEIHLEQFVETIPLDSPAIENVSKKQNKNQIQGYHEQTNSNKSTDSDYSEVLHEITDNQHPKPDSHLISNHDESSVCNGENKGNHSISSPKRSSKRIKQKKSNVLLEGDILTPDKILDYLYGEEIDKEIEGEETNHDDGDEHVVRTIRKRRRTRQIKQDLGSDSKSKSQQRLPKRPRVVKNKTENGEMAWECKTCGIKLSNSGSLLVHQRKHTGVRPFSCNECDKTFTTKQNMKRHLLSHTGEKPFACDLCEKSFTEKKSLIIHKRTHTGEKPYVCKICSRGFTQSITLQTHMMIHTGDKKHLCELCGKSFRQRANLLSHKKRHLEQKAYNCPDCSFSFFTKGELDRHILRHTGEKPFQCDICPKRFTRQQYLNEHLNIHIGNKPYSCNKCEEKFHDQSTYHRHLKKHKPKKEEVVKDEVETLTTANNNTTTTYVMETNSLLGPDTLEQLQAVINNEVEKIQNQSGSSQQYQTVILKGSSAQPVESLGEVIKGTGDIKDSANDQVYQITMVDQSQEVVATVDFSAFNLLANATAKQYAISSE</sequence>
<evidence type="ECO:0000256" key="4">
    <source>
        <dbReference type="ARBA" id="ARBA00022771"/>
    </source>
</evidence>
<feature type="domain" description="C2H2-type" evidence="12">
    <location>
        <begin position="553"/>
        <end position="580"/>
    </location>
</feature>
<dbReference type="EMBL" id="NEDP02005265">
    <property type="protein sequence ID" value="OWF42487.1"/>
    <property type="molecule type" value="Genomic_DNA"/>
</dbReference>
<dbReference type="PROSITE" id="PS00028">
    <property type="entry name" value="ZINC_FINGER_C2H2_1"/>
    <property type="match status" value="8"/>
</dbReference>
<feature type="region of interest" description="Disordered" evidence="11">
    <location>
        <begin position="302"/>
        <end position="379"/>
    </location>
</feature>